<evidence type="ECO:0000259" key="2">
    <source>
        <dbReference type="Pfam" id="PF10615"/>
    </source>
</evidence>
<dbReference type="VEuPathDB" id="FungiDB:JI435_073220"/>
<dbReference type="Pfam" id="PF10615">
    <property type="entry name" value="DUF2470"/>
    <property type="match status" value="1"/>
</dbReference>
<evidence type="ECO:0000256" key="1">
    <source>
        <dbReference type="SAM" id="Phobius"/>
    </source>
</evidence>
<dbReference type="InterPro" id="IPR037119">
    <property type="entry name" value="Haem_oxidase_HugZ-like_sf"/>
</dbReference>
<gene>
    <name evidence="3" type="ORF">JI435_073220</name>
</gene>
<dbReference type="Proteomes" id="UP000663193">
    <property type="component" value="Chromosome 4"/>
</dbReference>
<evidence type="ECO:0000313" key="3">
    <source>
        <dbReference type="EMBL" id="QRC94038.1"/>
    </source>
</evidence>
<dbReference type="InterPro" id="IPR019595">
    <property type="entry name" value="DUF2470"/>
</dbReference>
<dbReference type="PANTHER" id="PTHR37783">
    <property type="entry name" value="MEMBRANE PROTEIN, PUTATIVE (AFU_ORTHOLOGUE AFUA_1G04315)-RELATED"/>
    <property type="match status" value="1"/>
</dbReference>
<dbReference type="OrthoDB" id="5553410at2759"/>
<dbReference type="Gene3D" id="3.20.180.10">
    <property type="entry name" value="PNP-oxidase-like"/>
    <property type="match status" value="1"/>
</dbReference>
<sequence length="227" mass="26635">MSKPDAQEDAARQRIIKHMNADHQDSIRRYLEAYSNKSVFQTRNAQMTDISLNEMKFVCNGQHHTIAFDPPMESLREARERVVQLDKQALQILDRSDITIDRYVPPTAKLGHFLNFSQCLLCYLLLPHQWIWQPGSPLYDTLFYRIPAFAKLNALVGWWVVFIIMIPVHTFEAGIMGRRLRKKHGLTPLDWVWWAWTASCFVEGISSKWRLDALVEEKRKEKDAKKH</sequence>
<keyword evidence="1" id="KW-0472">Membrane</keyword>
<dbReference type="AlphaFoldDB" id="A0A7U2EY54"/>
<accession>A0A7U2EY54</accession>
<evidence type="ECO:0000313" key="4">
    <source>
        <dbReference type="Proteomes" id="UP000663193"/>
    </source>
</evidence>
<keyword evidence="4" id="KW-1185">Reference proteome</keyword>
<dbReference type="EMBL" id="CP069026">
    <property type="protein sequence ID" value="QRC94038.1"/>
    <property type="molecule type" value="Genomic_DNA"/>
</dbReference>
<feature type="domain" description="DUF2470" evidence="2">
    <location>
        <begin position="13"/>
        <end position="85"/>
    </location>
</feature>
<reference evidence="4" key="1">
    <citation type="journal article" date="2021" name="BMC Genomics">
        <title>Chromosome-level genome assembly and manually-curated proteome of model necrotroph Parastagonospora nodorum Sn15 reveals a genome-wide trove of candidate effector homologs, and redundancy of virulence-related functions within an accessory chromosome.</title>
        <authorList>
            <person name="Bertazzoni S."/>
            <person name="Jones D.A.B."/>
            <person name="Phan H.T."/>
            <person name="Tan K.-C."/>
            <person name="Hane J.K."/>
        </authorList>
    </citation>
    <scope>NUCLEOTIDE SEQUENCE [LARGE SCALE GENOMIC DNA]</scope>
    <source>
        <strain evidence="4">SN15 / ATCC MYA-4574 / FGSC 10173)</strain>
    </source>
</reference>
<feature type="transmembrane region" description="Helical" evidence="1">
    <location>
        <begin position="113"/>
        <end position="132"/>
    </location>
</feature>
<dbReference type="OMA" id="VECFFFD"/>
<keyword evidence="1" id="KW-1133">Transmembrane helix</keyword>
<dbReference type="RefSeq" id="XP_001797661.1">
    <property type="nucleotide sequence ID" value="XM_001797609.1"/>
</dbReference>
<proteinExistence type="predicted"/>
<feature type="transmembrane region" description="Helical" evidence="1">
    <location>
        <begin position="152"/>
        <end position="175"/>
    </location>
</feature>
<dbReference type="PANTHER" id="PTHR37783:SF1">
    <property type="entry name" value="MEMBRANE PROTEIN, PUTATIVE (AFU_ORTHOLOGUE AFUA_1G04315)-RELATED"/>
    <property type="match status" value="1"/>
</dbReference>
<name>A0A7U2EY54_PHANO</name>
<protein>
    <recommendedName>
        <fullName evidence="2">DUF2470 domain-containing protein</fullName>
    </recommendedName>
</protein>
<dbReference type="KEGG" id="pno:SNOG_07322"/>
<organism evidence="3 4">
    <name type="scientific">Phaeosphaeria nodorum (strain SN15 / ATCC MYA-4574 / FGSC 10173)</name>
    <name type="common">Glume blotch fungus</name>
    <name type="synonym">Parastagonospora nodorum</name>
    <dbReference type="NCBI Taxonomy" id="321614"/>
    <lineage>
        <taxon>Eukaryota</taxon>
        <taxon>Fungi</taxon>
        <taxon>Dikarya</taxon>
        <taxon>Ascomycota</taxon>
        <taxon>Pezizomycotina</taxon>
        <taxon>Dothideomycetes</taxon>
        <taxon>Pleosporomycetidae</taxon>
        <taxon>Pleosporales</taxon>
        <taxon>Pleosporineae</taxon>
        <taxon>Phaeosphaeriaceae</taxon>
        <taxon>Parastagonospora</taxon>
    </lineage>
</organism>
<keyword evidence="1" id="KW-0812">Transmembrane</keyword>